<evidence type="ECO:0000313" key="2">
    <source>
        <dbReference type="EMBL" id="KAH6654294.1"/>
    </source>
</evidence>
<proteinExistence type="predicted"/>
<protein>
    <submittedName>
        <fullName evidence="2">Uncharacterized protein</fullName>
    </submittedName>
</protein>
<evidence type="ECO:0000256" key="1">
    <source>
        <dbReference type="SAM" id="MobiDB-lite"/>
    </source>
</evidence>
<gene>
    <name evidence="2" type="ORF">BKA67DRAFT_646042</name>
</gene>
<feature type="region of interest" description="Disordered" evidence="1">
    <location>
        <begin position="1"/>
        <end position="35"/>
    </location>
</feature>
<accession>A0A9P8ULG6</accession>
<evidence type="ECO:0000313" key="3">
    <source>
        <dbReference type="Proteomes" id="UP000758603"/>
    </source>
</evidence>
<organism evidence="2 3">
    <name type="scientific">Truncatella angustata</name>
    <dbReference type="NCBI Taxonomy" id="152316"/>
    <lineage>
        <taxon>Eukaryota</taxon>
        <taxon>Fungi</taxon>
        <taxon>Dikarya</taxon>
        <taxon>Ascomycota</taxon>
        <taxon>Pezizomycotina</taxon>
        <taxon>Sordariomycetes</taxon>
        <taxon>Xylariomycetidae</taxon>
        <taxon>Amphisphaeriales</taxon>
        <taxon>Sporocadaceae</taxon>
        <taxon>Truncatella</taxon>
    </lineage>
</organism>
<dbReference type="Proteomes" id="UP000758603">
    <property type="component" value="Unassembled WGS sequence"/>
</dbReference>
<reference evidence="2" key="1">
    <citation type="journal article" date="2021" name="Nat. Commun.">
        <title>Genetic determinants of endophytism in the Arabidopsis root mycobiome.</title>
        <authorList>
            <person name="Mesny F."/>
            <person name="Miyauchi S."/>
            <person name="Thiergart T."/>
            <person name="Pickel B."/>
            <person name="Atanasova L."/>
            <person name="Karlsson M."/>
            <person name="Huettel B."/>
            <person name="Barry K.W."/>
            <person name="Haridas S."/>
            <person name="Chen C."/>
            <person name="Bauer D."/>
            <person name="Andreopoulos W."/>
            <person name="Pangilinan J."/>
            <person name="LaButti K."/>
            <person name="Riley R."/>
            <person name="Lipzen A."/>
            <person name="Clum A."/>
            <person name="Drula E."/>
            <person name="Henrissat B."/>
            <person name="Kohler A."/>
            <person name="Grigoriev I.V."/>
            <person name="Martin F.M."/>
            <person name="Hacquard S."/>
        </authorList>
    </citation>
    <scope>NUCLEOTIDE SEQUENCE</scope>
    <source>
        <strain evidence="2">MPI-SDFR-AT-0073</strain>
    </source>
</reference>
<dbReference type="GeneID" id="70134791"/>
<sequence length="195" mass="21378">MSRSHSSRSDIWSVTRRGREGVQHFPTHPGGSAIKRPSVNTFTNRVLNAQQDGCPGCFPAPSNTLASEAIAARLRPPRWRARRGALHIAQRFVLQAVTLQSRKEAQGPITQHSTKRCETVDTTMTRATDTGDEISQTDGRRGLGYVWRLPDDIRSPCAHTALSLSSGSPVTRLAAIRYESPCAGRPDTTGGFQWT</sequence>
<comment type="caution">
    <text evidence="2">The sequence shown here is derived from an EMBL/GenBank/DDBJ whole genome shotgun (WGS) entry which is preliminary data.</text>
</comment>
<dbReference type="RefSeq" id="XP_045958564.1">
    <property type="nucleotide sequence ID" value="XM_046105900.1"/>
</dbReference>
<keyword evidence="3" id="KW-1185">Reference proteome</keyword>
<name>A0A9P8ULG6_9PEZI</name>
<dbReference type="AlphaFoldDB" id="A0A9P8ULG6"/>
<dbReference type="EMBL" id="JAGPXC010000004">
    <property type="protein sequence ID" value="KAH6654294.1"/>
    <property type="molecule type" value="Genomic_DNA"/>
</dbReference>